<evidence type="ECO:0000256" key="8">
    <source>
        <dbReference type="ARBA" id="ARBA00022989"/>
    </source>
</evidence>
<dbReference type="InterPro" id="IPR048279">
    <property type="entry name" value="MdtK-like"/>
</dbReference>
<keyword evidence="14" id="KW-1185">Reference proteome</keyword>
<feature type="transmembrane region" description="Helical" evidence="12">
    <location>
        <begin position="20"/>
        <end position="46"/>
    </location>
</feature>
<name>A0A6A0BC19_9LACT</name>
<evidence type="ECO:0000256" key="3">
    <source>
        <dbReference type="ARBA" id="ARBA00020268"/>
    </source>
</evidence>
<dbReference type="AlphaFoldDB" id="A0A6A0BC19"/>
<evidence type="ECO:0000313" key="13">
    <source>
        <dbReference type="EMBL" id="GFH41357.1"/>
    </source>
</evidence>
<dbReference type="CDD" id="cd13137">
    <property type="entry name" value="MATE_NorM_like"/>
    <property type="match status" value="1"/>
</dbReference>
<feature type="transmembrane region" description="Helical" evidence="12">
    <location>
        <begin position="160"/>
        <end position="180"/>
    </location>
</feature>
<keyword evidence="4" id="KW-0813">Transport</keyword>
<dbReference type="InterPro" id="IPR002528">
    <property type="entry name" value="MATE_fam"/>
</dbReference>
<feature type="transmembrane region" description="Helical" evidence="12">
    <location>
        <begin position="87"/>
        <end position="106"/>
    </location>
</feature>
<evidence type="ECO:0000256" key="2">
    <source>
        <dbReference type="ARBA" id="ARBA00004651"/>
    </source>
</evidence>
<organism evidence="13 14">
    <name type="scientific">Pseudolactococcus insecticola</name>
    <dbReference type="NCBI Taxonomy" id="2709158"/>
    <lineage>
        <taxon>Bacteria</taxon>
        <taxon>Bacillati</taxon>
        <taxon>Bacillota</taxon>
        <taxon>Bacilli</taxon>
        <taxon>Lactobacillales</taxon>
        <taxon>Streptococcaceae</taxon>
        <taxon>Pseudolactococcus</taxon>
    </lineage>
</organism>
<feature type="transmembrane region" description="Helical" evidence="12">
    <location>
        <begin position="52"/>
        <end position="75"/>
    </location>
</feature>
<feature type="transmembrane region" description="Helical" evidence="12">
    <location>
        <begin position="276"/>
        <end position="300"/>
    </location>
</feature>
<dbReference type="NCBIfam" id="TIGR00797">
    <property type="entry name" value="matE"/>
    <property type="match status" value="1"/>
</dbReference>
<dbReference type="PANTHER" id="PTHR43298:SF4">
    <property type="entry name" value="DRUG_SODIUM ANTIPORTER"/>
    <property type="match status" value="1"/>
</dbReference>
<keyword evidence="9" id="KW-0406">Ion transport</keyword>
<comment type="subcellular location">
    <subcellularLocation>
        <location evidence="2">Cell membrane</location>
        <topology evidence="2">Multi-pass membrane protein</topology>
    </subcellularLocation>
</comment>
<evidence type="ECO:0000256" key="1">
    <source>
        <dbReference type="ARBA" id="ARBA00003408"/>
    </source>
</evidence>
<proteinExistence type="predicted"/>
<dbReference type="EMBL" id="BLLH01000013">
    <property type="protein sequence ID" value="GFH41357.1"/>
    <property type="molecule type" value="Genomic_DNA"/>
</dbReference>
<comment type="caution">
    <text evidence="13">The sequence shown here is derived from an EMBL/GenBank/DDBJ whole genome shotgun (WGS) entry which is preliminary data.</text>
</comment>
<evidence type="ECO:0000256" key="4">
    <source>
        <dbReference type="ARBA" id="ARBA00022448"/>
    </source>
</evidence>
<dbReference type="Proteomes" id="UP000475928">
    <property type="component" value="Unassembled WGS sequence"/>
</dbReference>
<evidence type="ECO:0000256" key="12">
    <source>
        <dbReference type="SAM" id="Phobius"/>
    </source>
</evidence>
<keyword evidence="7 12" id="KW-0812">Transmembrane</keyword>
<evidence type="ECO:0000256" key="9">
    <source>
        <dbReference type="ARBA" id="ARBA00023065"/>
    </source>
</evidence>
<dbReference type="Pfam" id="PF01554">
    <property type="entry name" value="MatE"/>
    <property type="match status" value="2"/>
</dbReference>
<evidence type="ECO:0000256" key="7">
    <source>
        <dbReference type="ARBA" id="ARBA00022692"/>
    </source>
</evidence>
<dbReference type="GO" id="GO:0015297">
    <property type="term" value="F:antiporter activity"/>
    <property type="evidence" value="ECO:0007669"/>
    <property type="project" value="UniProtKB-KW"/>
</dbReference>
<keyword evidence="10 12" id="KW-0472">Membrane</keyword>
<dbReference type="PIRSF" id="PIRSF006603">
    <property type="entry name" value="DinF"/>
    <property type="match status" value="1"/>
</dbReference>
<evidence type="ECO:0000313" key="14">
    <source>
        <dbReference type="Proteomes" id="UP000475928"/>
    </source>
</evidence>
<dbReference type="GO" id="GO:0005886">
    <property type="term" value="C:plasma membrane"/>
    <property type="evidence" value="ECO:0007669"/>
    <property type="project" value="UniProtKB-SubCell"/>
</dbReference>
<feature type="transmembrane region" description="Helical" evidence="12">
    <location>
        <begin position="248"/>
        <end position="270"/>
    </location>
</feature>
<gene>
    <name evidence="13" type="ORF">Hs20B_17550</name>
</gene>
<dbReference type="RefSeq" id="WP_172357770.1">
    <property type="nucleotide sequence ID" value="NZ_BLLH01000013.1"/>
</dbReference>
<feature type="transmembrane region" description="Helical" evidence="12">
    <location>
        <begin position="186"/>
        <end position="206"/>
    </location>
</feature>
<dbReference type="GO" id="GO:0006811">
    <property type="term" value="P:monoatomic ion transport"/>
    <property type="evidence" value="ECO:0007669"/>
    <property type="project" value="UniProtKB-KW"/>
</dbReference>
<dbReference type="PANTHER" id="PTHR43298">
    <property type="entry name" value="MULTIDRUG RESISTANCE PROTEIN NORM-RELATED"/>
    <property type="match status" value="1"/>
</dbReference>
<comment type="function">
    <text evidence="1">Multidrug efflux pump.</text>
</comment>
<keyword evidence="6" id="KW-1003">Cell membrane</keyword>
<evidence type="ECO:0000256" key="5">
    <source>
        <dbReference type="ARBA" id="ARBA00022449"/>
    </source>
</evidence>
<reference evidence="13 14" key="1">
    <citation type="submission" date="2020-02" db="EMBL/GenBank/DDBJ databases">
        <title>Draft genome sequence of Lactococcus sp. Hs20B0-1.</title>
        <authorList>
            <person name="Noda S."/>
            <person name="Yuki M."/>
            <person name="Ohkuma M."/>
        </authorList>
    </citation>
    <scope>NUCLEOTIDE SEQUENCE [LARGE SCALE GENOMIC DNA]</scope>
    <source>
        <strain evidence="13 14">Hs20B0-1</strain>
    </source>
</reference>
<feature type="transmembrane region" description="Helical" evidence="12">
    <location>
        <begin position="312"/>
        <end position="335"/>
    </location>
</feature>
<feature type="transmembrane region" description="Helical" evidence="12">
    <location>
        <begin position="126"/>
        <end position="148"/>
    </location>
</feature>
<dbReference type="GO" id="GO:0042910">
    <property type="term" value="F:xenobiotic transmembrane transporter activity"/>
    <property type="evidence" value="ECO:0007669"/>
    <property type="project" value="InterPro"/>
</dbReference>
<evidence type="ECO:0000256" key="6">
    <source>
        <dbReference type="ARBA" id="ARBA00022475"/>
    </source>
</evidence>
<dbReference type="InterPro" id="IPR050222">
    <property type="entry name" value="MATE_MdtK"/>
</dbReference>
<evidence type="ECO:0000256" key="11">
    <source>
        <dbReference type="ARBA" id="ARBA00031636"/>
    </source>
</evidence>
<keyword evidence="5" id="KW-0050">Antiport</keyword>
<keyword evidence="8 12" id="KW-1133">Transmembrane helix</keyword>
<sequence>MKNDTKTLINYSLPAVFENILQTTVGFVDSLLIAKISLAAVSAVSLVNGVMAVYQAVFIALSVAVATLLANAIGARKTDLTTEIVKTSILLSAVIGGVLSVLSIIFAKPILRGMGARGESLSQGILFFSVIAGTSILIILMTVLGQIIRTLGQTKTPLAINLGVNILNFILDLILIFGLFGLPRLGILGAAIGTALARLVGVVLLFGRLRQIDKSLTQHIMAVKKQLFRSEIIKRALPIMGERLGMRLGDLVIFVIIIAYGTDIFAGNAIGETITAYNYLPAFGFATGASILVARAYGAGEKQHIRSITRQSFLITAVISTILGGVLFALAPYLIHFFTANAQAISSARVVILVSFISEPVVAGVIIYTAALQAMGDVKTPFYATMAGMWLIRIGIAWVLGTLLGLEIWGVWLATFLDNIFRLFVLKLRYERRITNQNFN</sequence>
<protein>
    <recommendedName>
        <fullName evidence="3">Probable multidrug resistance protein NorM</fullName>
    </recommendedName>
    <alternativeName>
        <fullName evidence="11">Multidrug-efflux transporter</fullName>
    </alternativeName>
</protein>
<evidence type="ECO:0000256" key="10">
    <source>
        <dbReference type="ARBA" id="ARBA00023136"/>
    </source>
</evidence>
<feature type="transmembrane region" description="Helical" evidence="12">
    <location>
        <begin position="347"/>
        <end position="370"/>
    </location>
</feature>
<accession>A0A6A0BC19</accession>